<evidence type="ECO:0000256" key="1">
    <source>
        <dbReference type="SAM" id="Phobius"/>
    </source>
</evidence>
<keyword evidence="3" id="KW-1185">Reference proteome</keyword>
<dbReference type="EMBL" id="VINQ01000003">
    <property type="protein sequence ID" value="KAA0917753.1"/>
    <property type="molecule type" value="Genomic_DNA"/>
</dbReference>
<comment type="caution">
    <text evidence="2">The sequence shown here is derived from an EMBL/GenBank/DDBJ whole genome shotgun (WGS) entry which is preliminary data.</text>
</comment>
<feature type="transmembrane region" description="Helical" evidence="1">
    <location>
        <begin position="20"/>
        <end position="45"/>
    </location>
</feature>
<reference evidence="2 3" key="1">
    <citation type="submission" date="2019-07" db="EMBL/GenBank/DDBJ databases">
        <title>Aquicoccus porphyridii gen. nov., sp. nov., isolated from a small marine red alga, Porphyridium marinum.</title>
        <authorList>
            <person name="Liu L."/>
        </authorList>
    </citation>
    <scope>NUCLEOTIDE SEQUENCE [LARGE SCALE GENOMIC DNA]</scope>
    <source>
        <strain evidence="2 3">L1 8-17</strain>
    </source>
</reference>
<evidence type="ECO:0000313" key="3">
    <source>
        <dbReference type="Proteomes" id="UP000325291"/>
    </source>
</evidence>
<evidence type="ECO:0008006" key="4">
    <source>
        <dbReference type="Google" id="ProtNLM"/>
    </source>
</evidence>
<sequence>MDVRFLPQFTTPAAGPIWHQIPILGPVFASTGFCITAGYGATAGLLRTALGRVSKTLNRITALVFGALAIRLVWE</sequence>
<organism evidence="2 3">
    <name type="scientific">Aquicoccus porphyridii</name>
    <dbReference type="NCBI Taxonomy" id="1852029"/>
    <lineage>
        <taxon>Bacteria</taxon>
        <taxon>Pseudomonadati</taxon>
        <taxon>Pseudomonadota</taxon>
        <taxon>Alphaproteobacteria</taxon>
        <taxon>Rhodobacterales</taxon>
        <taxon>Paracoccaceae</taxon>
        <taxon>Aquicoccus</taxon>
    </lineage>
</organism>
<dbReference type="Proteomes" id="UP000325291">
    <property type="component" value="Unassembled WGS sequence"/>
</dbReference>
<accession>A0A5A9ZKH1</accession>
<gene>
    <name evidence="2" type="ORF">FLO80_06945</name>
</gene>
<feature type="transmembrane region" description="Helical" evidence="1">
    <location>
        <begin position="57"/>
        <end position="74"/>
    </location>
</feature>
<evidence type="ECO:0000313" key="2">
    <source>
        <dbReference type="EMBL" id="KAA0917753.1"/>
    </source>
</evidence>
<dbReference type="AlphaFoldDB" id="A0A5A9ZKH1"/>
<dbReference type="RefSeq" id="WP_111363075.1">
    <property type="nucleotide sequence ID" value="NZ_VINQ01000003.1"/>
</dbReference>
<keyword evidence="1" id="KW-0472">Membrane</keyword>
<keyword evidence="1" id="KW-1133">Transmembrane helix</keyword>
<keyword evidence="1" id="KW-0812">Transmembrane</keyword>
<protein>
    <recommendedName>
        <fullName evidence="4">LysE family translocator</fullName>
    </recommendedName>
</protein>
<name>A0A5A9ZKH1_9RHOB</name>
<proteinExistence type="predicted"/>